<sequence>MACNRTSVPCDRTTGPATHNSQLLSLSQHKSSRNSSSETHTHLPTPLNCVNITHDSLTNGEDDGADNDDKHAENQTASRLYTSAKRTVPSSSVGRANAGDNNLGVF</sequence>
<feature type="compositionally biased region" description="Polar residues" evidence="1">
    <location>
        <begin position="74"/>
        <end position="94"/>
    </location>
</feature>
<dbReference type="EMBL" id="JASCZI010001110">
    <property type="protein sequence ID" value="MED6114310.1"/>
    <property type="molecule type" value="Genomic_DNA"/>
</dbReference>
<reference evidence="2 3" key="1">
    <citation type="journal article" date="2023" name="Plants (Basel)">
        <title>Bridging the Gap: Combining Genomics and Transcriptomics Approaches to Understand Stylosanthes scabra, an Orphan Legume from the Brazilian Caatinga.</title>
        <authorList>
            <person name="Ferreira-Neto J.R.C."/>
            <person name="da Silva M.D."/>
            <person name="Binneck E."/>
            <person name="de Melo N.F."/>
            <person name="da Silva R.H."/>
            <person name="de Melo A.L.T.M."/>
            <person name="Pandolfi V."/>
            <person name="Bustamante F.O."/>
            <person name="Brasileiro-Vidal A.C."/>
            <person name="Benko-Iseppon A.M."/>
        </authorList>
    </citation>
    <scope>NUCLEOTIDE SEQUENCE [LARGE SCALE GENOMIC DNA]</scope>
    <source>
        <tissue evidence="2">Leaves</tissue>
    </source>
</reference>
<organism evidence="2 3">
    <name type="scientific">Stylosanthes scabra</name>
    <dbReference type="NCBI Taxonomy" id="79078"/>
    <lineage>
        <taxon>Eukaryota</taxon>
        <taxon>Viridiplantae</taxon>
        <taxon>Streptophyta</taxon>
        <taxon>Embryophyta</taxon>
        <taxon>Tracheophyta</taxon>
        <taxon>Spermatophyta</taxon>
        <taxon>Magnoliopsida</taxon>
        <taxon>eudicotyledons</taxon>
        <taxon>Gunneridae</taxon>
        <taxon>Pentapetalae</taxon>
        <taxon>rosids</taxon>
        <taxon>fabids</taxon>
        <taxon>Fabales</taxon>
        <taxon>Fabaceae</taxon>
        <taxon>Papilionoideae</taxon>
        <taxon>50 kb inversion clade</taxon>
        <taxon>dalbergioids sensu lato</taxon>
        <taxon>Dalbergieae</taxon>
        <taxon>Pterocarpus clade</taxon>
        <taxon>Stylosanthes</taxon>
    </lineage>
</organism>
<feature type="compositionally biased region" description="Polar residues" evidence="1">
    <location>
        <begin position="48"/>
        <end position="59"/>
    </location>
</feature>
<evidence type="ECO:0000313" key="3">
    <source>
        <dbReference type="Proteomes" id="UP001341840"/>
    </source>
</evidence>
<keyword evidence="3" id="KW-1185">Reference proteome</keyword>
<evidence type="ECO:0000313" key="2">
    <source>
        <dbReference type="EMBL" id="MED6114310.1"/>
    </source>
</evidence>
<dbReference type="Proteomes" id="UP001341840">
    <property type="component" value="Unassembled WGS sequence"/>
</dbReference>
<proteinExistence type="predicted"/>
<feature type="region of interest" description="Disordered" evidence="1">
    <location>
        <begin position="1"/>
        <end position="106"/>
    </location>
</feature>
<name>A0ABU6QQQ1_9FABA</name>
<comment type="caution">
    <text evidence="2">The sequence shown here is derived from an EMBL/GenBank/DDBJ whole genome shotgun (WGS) entry which is preliminary data.</text>
</comment>
<accession>A0ABU6QQQ1</accession>
<evidence type="ECO:0000256" key="1">
    <source>
        <dbReference type="SAM" id="MobiDB-lite"/>
    </source>
</evidence>
<protein>
    <submittedName>
        <fullName evidence="2">Uncharacterized protein</fullName>
    </submittedName>
</protein>
<gene>
    <name evidence="2" type="ORF">PIB30_079071</name>
</gene>